<accession>D3BNX1</accession>
<name>D3BNX1_HETP5</name>
<comment type="caution">
    <text evidence="2">The sequence shown here is derived from an EMBL/GenBank/DDBJ whole genome shotgun (WGS) entry which is preliminary data.</text>
</comment>
<dbReference type="GeneID" id="31365117"/>
<organism evidence="2 3">
    <name type="scientific">Heterostelium pallidum (strain ATCC 26659 / Pp 5 / PN500)</name>
    <name type="common">Cellular slime mold</name>
    <name type="synonym">Polysphondylium pallidum</name>
    <dbReference type="NCBI Taxonomy" id="670386"/>
    <lineage>
        <taxon>Eukaryota</taxon>
        <taxon>Amoebozoa</taxon>
        <taxon>Evosea</taxon>
        <taxon>Eumycetozoa</taxon>
        <taxon>Dictyostelia</taxon>
        <taxon>Acytosteliales</taxon>
        <taxon>Acytosteliaceae</taxon>
        <taxon>Heterostelium</taxon>
    </lineage>
</organism>
<dbReference type="InParanoid" id="D3BNX1"/>
<dbReference type="Proteomes" id="UP000001396">
    <property type="component" value="Unassembled WGS sequence"/>
</dbReference>
<keyword evidence="3" id="KW-1185">Reference proteome</keyword>
<sequence length="747" mass="83882">MESFIKGLTLVDIVEKLVDKINVDASEIGNENVVKDNTLILKTFGDWLRKAENRDIVIKSDKLLNILFGFMKSSTDVVVANSESEEKQVVLRESVTALDVARYEQICRVLGNLTFDHESNRAVLLSDENGGGVANLVLPLIAWIKQSRFASLKRTSITTMINLCSNDEPMQEAFANQANKSVIPTLLKLIVEQEVGSSDYSDYSDIASKALRILVEDNEEVREQLTSRDALSLYHKLQATVHNDGWIENEFAKDISAILISLEDNNDMQESLIKDGSILNGLIGFIESADSQRDMVDEIDEDDELPADGELSIAPVVSGVILKLASKDKLRPYFLSDKSKIVDRMMKIITSKPPVYSENNKKTQLKVLDASKAKRNLTRSIAYISIEDSTIPRFIKDINVFIEMLNGEDTEQLVSAAMVIGNVANSSENTQKLLSLNVIELFTKIMKTYPNHQPIQHLVLTATHNITSMKGPYKGQVAPNDLIDVVIANMIVPNQVIQFTAINVLKHLILCNDVNFVNFIKEGGLLPLANLANGVTKAGMDDDDEEAAEENSQKIRDIDENEDEETRKQRLEKERLEQEQREKAASQKKDKRVAYESSRILVRFLTMRDLLKDEDQKQSLVQECTLPFFELVHSPFSILRAEGIKALLQLVKINIETLSKNVNWWTDLSETLKASIIAPETATDKQFNQDIQLNIYEILMELIKNDDKCKELKSLGAVATLKELSKLPQTNATTKSNLQKILSQLTI</sequence>
<dbReference type="InterPro" id="IPR040144">
    <property type="entry name" value="RAP1GDS1"/>
</dbReference>
<dbReference type="InterPro" id="IPR016024">
    <property type="entry name" value="ARM-type_fold"/>
</dbReference>
<dbReference type="OMA" id="FIQLEFF"/>
<evidence type="ECO:0000313" key="3">
    <source>
        <dbReference type="Proteomes" id="UP000001396"/>
    </source>
</evidence>
<dbReference type="FunCoup" id="D3BNX1">
    <property type="interactions" value="97"/>
</dbReference>
<gene>
    <name evidence="2" type="primary">darA</name>
    <name evidence="2" type="ORF">PPL_09642</name>
</gene>
<evidence type="ECO:0000256" key="1">
    <source>
        <dbReference type="SAM" id="MobiDB-lite"/>
    </source>
</evidence>
<dbReference type="InterPro" id="IPR011989">
    <property type="entry name" value="ARM-like"/>
</dbReference>
<dbReference type="RefSeq" id="XP_020429022.1">
    <property type="nucleotide sequence ID" value="XM_020580435.1"/>
</dbReference>
<protein>
    <submittedName>
        <fullName evidence="2">Darlin</fullName>
    </submittedName>
</protein>
<dbReference type="SUPFAM" id="SSF48371">
    <property type="entry name" value="ARM repeat"/>
    <property type="match status" value="2"/>
</dbReference>
<dbReference type="GO" id="GO:0005085">
    <property type="term" value="F:guanyl-nucleotide exchange factor activity"/>
    <property type="evidence" value="ECO:0007669"/>
    <property type="project" value="InterPro"/>
</dbReference>
<feature type="region of interest" description="Disordered" evidence="1">
    <location>
        <begin position="539"/>
        <end position="590"/>
    </location>
</feature>
<dbReference type="EMBL" id="ADBJ01000044">
    <property type="protein sequence ID" value="EFA76890.1"/>
    <property type="molecule type" value="Genomic_DNA"/>
</dbReference>
<proteinExistence type="predicted"/>
<dbReference type="AlphaFoldDB" id="D3BNX1"/>
<evidence type="ECO:0000313" key="2">
    <source>
        <dbReference type="EMBL" id="EFA76890.1"/>
    </source>
</evidence>
<dbReference type="Gene3D" id="1.25.10.10">
    <property type="entry name" value="Leucine-rich Repeat Variant"/>
    <property type="match status" value="2"/>
</dbReference>
<reference evidence="2 3" key="1">
    <citation type="journal article" date="2011" name="Genome Res.">
        <title>Phylogeny-wide analysis of social amoeba genomes highlights ancient origins for complex intercellular communication.</title>
        <authorList>
            <person name="Heidel A.J."/>
            <person name="Lawal H.M."/>
            <person name="Felder M."/>
            <person name="Schilde C."/>
            <person name="Helps N.R."/>
            <person name="Tunggal B."/>
            <person name="Rivero F."/>
            <person name="John U."/>
            <person name="Schleicher M."/>
            <person name="Eichinger L."/>
            <person name="Platzer M."/>
            <person name="Noegel A.A."/>
            <person name="Schaap P."/>
            <person name="Gloeckner G."/>
        </authorList>
    </citation>
    <scope>NUCLEOTIDE SEQUENCE [LARGE SCALE GENOMIC DNA]</scope>
    <source>
        <strain evidence="3">ATCC 26659 / Pp 5 / PN500</strain>
    </source>
</reference>
<dbReference type="PANTHER" id="PTHR10957">
    <property type="entry name" value="RAP1 GTPASE-GDP DISSOCIATION STIMULATOR 1"/>
    <property type="match status" value="1"/>
</dbReference>
<feature type="compositionally biased region" description="Basic and acidic residues" evidence="1">
    <location>
        <begin position="565"/>
        <end position="590"/>
    </location>
</feature>